<comment type="subcellular location">
    <subcellularLocation>
        <location evidence="4">Cytoplasm</location>
    </subcellularLocation>
</comment>
<evidence type="ECO:0000256" key="3">
    <source>
        <dbReference type="ARBA" id="ARBA00023150"/>
    </source>
</evidence>
<protein>
    <recommendedName>
        <fullName evidence="4">Molybdopterin synthase catalytic subunit</fullName>
        <ecNumber evidence="4">2.8.1.12</ecNumber>
    </recommendedName>
    <alternativeName>
        <fullName evidence="4">Molybdenum cofactor synthesis protein 2 large subunit</fullName>
    </alternativeName>
    <alternativeName>
        <fullName evidence="4">Molybdenum cofactor synthesis protein 2B</fullName>
        <shortName evidence="4">MOCS2B</shortName>
    </alternativeName>
</protein>
<dbReference type="Gene3D" id="3.90.1170.40">
    <property type="entry name" value="Molybdopterin biosynthesis MoaE subunit"/>
    <property type="match status" value="1"/>
</dbReference>
<dbReference type="GO" id="GO:1990140">
    <property type="term" value="C:molybdopterin synthase complex"/>
    <property type="evidence" value="ECO:0007669"/>
    <property type="project" value="UniProtKB-UniRule"/>
</dbReference>
<feature type="binding site" evidence="4">
    <location>
        <begin position="123"/>
        <end position="125"/>
    </location>
    <ligand>
        <name>substrate</name>
    </ligand>
</feature>
<dbReference type="GeneID" id="8230921"/>
<dbReference type="OrthoDB" id="5531344at2759"/>
<dbReference type="KEGG" id="phu:Phum_PHUM458250"/>
<gene>
    <name evidence="6" type="primary">8230921</name>
    <name evidence="4" type="synonym">Mocs2</name>
    <name evidence="5" type="ORF">Phum_PHUM458250</name>
</gene>
<dbReference type="SUPFAM" id="SSF54690">
    <property type="entry name" value="Molybdopterin synthase subunit MoaE"/>
    <property type="match status" value="1"/>
</dbReference>
<dbReference type="InterPro" id="IPR028888">
    <property type="entry name" value="MOCS2B_euk"/>
</dbReference>
<organism>
    <name type="scientific">Pediculus humanus subsp. corporis</name>
    <name type="common">Body louse</name>
    <dbReference type="NCBI Taxonomy" id="121224"/>
    <lineage>
        <taxon>Eukaryota</taxon>
        <taxon>Metazoa</taxon>
        <taxon>Ecdysozoa</taxon>
        <taxon>Arthropoda</taxon>
        <taxon>Hexapoda</taxon>
        <taxon>Insecta</taxon>
        <taxon>Pterygota</taxon>
        <taxon>Neoptera</taxon>
        <taxon>Paraneoptera</taxon>
        <taxon>Psocodea</taxon>
        <taxon>Troctomorpha</taxon>
        <taxon>Phthiraptera</taxon>
        <taxon>Anoplura</taxon>
        <taxon>Pediculidae</taxon>
        <taxon>Pediculus</taxon>
    </lineage>
</organism>
<evidence type="ECO:0000313" key="6">
    <source>
        <dbReference type="EnsemblMetazoa" id="PHUM458250-PA"/>
    </source>
</evidence>
<dbReference type="AlphaFoldDB" id="E0VV36"/>
<comment type="pathway">
    <text evidence="4">Cofactor biosynthesis; molybdopterin biosynthesis.</text>
</comment>
<evidence type="ECO:0000313" key="7">
    <source>
        <dbReference type="Proteomes" id="UP000009046"/>
    </source>
</evidence>
<dbReference type="HOGENOM" id="CLU_089568_0_1_1"/>
<dbReference type="InParanoid" id="E0VV36"/>
<reference evidence="6" key="3">
    <citation type="submission" date="2021-02" db="UniProtKB">
        <authorList>
            <consortium name="EnsemblMetazoa"/>
        </authorList>
    </citation>
    <scope>IDENTIFICATION</scope>
    <source>
        <strain evidence="6">USDA</strain>
    </source>
</reference>
<evidence type="ECO:0000256" key="1">
    <source>
        <dbReference type="ARBA" id="ARBA00022490"/>
    </source>
</evidence>
<dbReference type="UniPathway" id="UPA00344"/>
<dbReference type="GO" id="GO:0030366">
    <property type="term" value="F:molybdopterin synthase activity"/>
    <property type="evidence" value="ECO:0007669"/>
    <property type="project" value="UniProtKB-UniRule"/>
</dbReference>
<dbReference type="InterPro" id="IPR036563">
    <property type="entry name" value="MoaE_sf"/>
</dbReference>
<dbReference type="RefSeq" id="XP_002429980.1">
    <property type="nucleotide sequence ID" value="XM_002429935.1"/>
</dbReference>
<evidence type="ECO:0000313" key="5">
    <source>
        <dbReference type="EMBL" id="EEB17242.1"/>
    </source>
</evidence>
<dbReference type="Pfam" id="PF02391">
    <property type="entry name" value="MoaE"/>
    <property type="match status" value="1"/>
</dbReference>
<dbReference type="EnsemblMetazoa" id="PHUM458250-RA">
    <property type="protein sequence ID" value="PHUM458250-PA"/>
    <property type="gene ID" value="PHUM458250"/>
</dbReference>
<comment type="catalytic activity">
    <reaction evidence="4">
        <text>2 [molybdopterin-synthase sulfur-carrier protein]-C-terminal-Gly-aminoethanethioate + cyclic pyranopterin phosphate + H2O = molybdopterin + 2 [molybdopterin-synthase sulfur-carrier protein]-C-terminal Gly-Gly + 2 H(+)</text>
        <dbReference type="Rhea" id="RHEA:26333"/>
        <dbReference type="Rhea" id="RHEA-COMP:12202"/>
        <dbReference type="Rhea" id="RHEA-COMP:19907"/>
        <dbReference type="ChEBI" id="CHEBI:15377"/>
        <dbReference type="ChEBI" id="CHEBI:15378"/>
        <dbReference type="ChEBI" id="CHEBI:58698"/>
        <dbReference type="ChEBI" id="CHEBI:59648"/>
        <dbReference type="ChEBI" id="CHEBI:90778"/>
        <dbReference type="ChEBI" id="CHEBI:232372"/>
        <dbReference type="EC" id="2.8.1.12"/>
    </reaction>
</comment>
<dbReference type="EC" id="2.8.1.12" evidence="4"/>
<feature type="binding site" evidence="4">
    <location>
        <begin position="100"/>
        <end position="101"/>
    </location>
    <ligand>
        <name>substrate</name>
    </ligand>
</feature>
<sequence>MDFVRLSKDKLCVESIYNMVCSAEFGAVSLFVGTTRDNFEGKTVTKLEYEAYEQMAVKSLQKICHDIRGKFDVGNIAIFHRLGDVPIKEASVIIAISAVHRASALKAVPYAIDSLKADVPIWKKEIYEDGYQSEWKENSECMWSTKNK</sequence>
<dbReference type="GO" id="GO:0006777">
    <property type="term" value="P:Mo-molybdopterin cofactor biosynthetic process"/>
    <property type="evidence" value="ECO:0007669"/>
    <property type="project" value="UniProtKB-UniRule"/>
</dbReference>
<dbReference type="CDD" id="cd00756">
    <property type="entry name" value="MoaE"/>
    <property type="match status" value="1"/>
</dbReference>
<comment type="function">
    <text evidence="4">Catalytic subunit of the molybdopterin synthase complex, a complex that catalyzes the conversion of precursor Z into molybdopterin. Acts by mediating the incorporation of 2 sulfur atoms from thiocarboxylated MOCS2A into precursor Z to generate a dithiolene group.</text>
</comment>
<name>E0VV36_PEDHC</name>
<dbReference type="EMBL" id="DS235802">
    <property type="protein sequence ID" value="EEB17242.1"/>
    <property type="molecule type" value="Genomic_DNA"/>
</dbReference>
<dbReference type="STRING" id="121224.E0VV36"/>
<proteinExistence type="inferred from homology"/>
<comment type="subunit">
    <text evidence="4">Heterotetramer; composed of 2 small (MOCS2A) and 2 large (MOCS2B) subunits.</text>
</comment>
<dbReference type="FunFam" id="3.90.1170.40:FF:000002">
    <property type="entry name" value="Molybdopterin synthase catalytic subunit"/>
    <property type="match status" value="1"/>
</dbReference>
<dbReference type="Proteomes" id="UP000009046">
    <property type="component" value="Unassembled WGS sequence"/>
</dbReference>
<reference evidence="5" key="1">
    <citation type="submission" date="2007-04" db="EMBL/GenBank/DDBJ databases">
        <title>Annotation of Pediculus humanus corporis strain USDA.</title>
        <authorList>
            <person name="Kirkness E."/>
            <person name="Hannick L."/>
            <person name="Hass B."/>
            <person name="Bruggner R."/>
            <person name="Lawson D."/>
            <person name="Bidwell S."/>
            <person name="Joardar V."/>
            <person name="Caler E."/>
            <person name="Walenz B."/>
            <person name="Inman J."/>
            <person name="Schobel S."/>
            <person name="Galinsky K."/>
            <person name="Amedeo P."/>
            <person name="Strausberg R."/>
        </authorList>
    </citation>
    <scope>NUCLEOTIDE SEQUENCE</scope>
    <source>
        <strain evidence="5">USDA</strain>
    </source>
</reference>
<dbReference type="CTD" id="8230921"/>
<dbReference type="EMBL" id="AAZO01005572">
    <property type="status" value="NOT_ANNOTATED_CDS"/>
    <property type="molecule type" value="Genomic_DNA"/>
</dbReference>
<dbReference type="eggNOG" id="KOG3307">
    <property type="taxonomic scope" value="Eukaryota"/>
</dbReference>
<comment type="similarity">
    <text evidence="4">Belongs to the MoaE family. MOCS2B subfamily.</text>
</comment>
<dbReference type="VEuPathDB" id="VectorBase:PHUM458250"/>
<dbReference type="InterPro" id="IPR003448">
    <property type="entry name" value="Mopterin_biosynth_MoaE"/>
</dbReference>
<comment type="miscellaneous">
    <text evidence="4">This protein is produced by a bicistronic gene which also produces the large subunit (MOCS2A).</text>
</comment>
<feature type="binding site" evidence="4">
    <location>
        <position position="116"/>
    </location>
    <ligand>
        <name>substrate</name>
    </ligand>
</feature>
<evidence type="ECO:0000256" key="2">
    <source>
        <dbReference type="ARBA" id="ARBA00022679"/>
    </source>
</evidence>
<keyword evidence="3 4" id="KW-0501">Molybdenum cofactor biosynthesis</keyword>
<dbReference type="HAMAP" id="MF_03052">
    <property type="entry name" value="MOC2B"/>
    <property type="match status" value="1"/>
</dbReference>
<keyword evidence="2 4" id="KW-0808">Transferase</keyword>
<evidence type="ECO:0000256" key="4">
    <source>
        <dbReference type="HAMAP-Rule" id="MF_03052"/>
    </source>
</evidence>
<keyword evidence="1 4" id="KW-0963">Cytoplasm</keyword>
<dbReference type="OMA" id="WKHQFFA"/>
<accession>E0VV36</accession>
<dbReference type="PANTHER" id="PTHR23404">
    <property type="entry name" value="MOLYBDOPTERIN SYNTHASE RELATED"/>
    <property type="match status" value="1"/>
</dbReference>
<keyword evidence="7" id="KW-1185">Reference proteome</keyword>
<reference evidence="5" key="2">
    <citation type="submission" date="2007-04" db="EMBL/GenBank/DDBJ databases">
        <title>The genome of the human body louse.</title>
        <authorList>
            <consortium name="The Human Body Louse Genome Consortium"/>
            <person name="Kirkness E."/>
            <person name="Walenz B."/>
            <person name="Hass B."/>
            <person name="Bruggner R."/>
            <person name="Strausberg R."/>
        </authorList>
    </citation>
    <scope>NUCLEOTIDE SEQUENCE</scope>
    <source>
        <strain evidence="5">USDA</strain>
    </source>
</reference>